<sequence length="74" mass="8148">MSAKQKEAERGAPWVSLDRAAAHLGLNAAQLRKTLERRATRAADGGTEAMVDGVRARKFGRLWRVRFSDAWGAP</sequence>
<name>A0A6N7Q7A8_9BACT</name>
<reference evidence="1 2" key="1">
    <citation type="submission" date="2019-10" db="EMBL/GenBank/DDBJ databases">
        <title>A soil myxobacterium in the family Polyangiaceae.</title>
        <authorList>
            <person name="Li Y."/>
            <person name="Wang J."/>
        </authorList>
    </citation>
    <scope>NUCLEOTIDE SEQUENCE [LARGE SCALE GENOMIC DNA]</scope>
    <source>
        <strain evidence="1 2">DSM 14734</strain>
    </source>
</reference>
<comment type="caution">
    <text evidence="1">The sequence shown here is derived from an EMBL/GenBank/DDBJ whole genome shotgun (WGS) entry which is preliminary data.</text>
</comment>
<dbReference type="AlphaFoldDB" id="A0A6N7Q7A8"/>
<dbReference type="Proteomes" id="UP000440224">
    <property type="component" value="Unassembled WGS sequence"/>
</dbReference>
<accession>A0A6N7Q7A8</accession>
<gene>
    <name evidence="1" type="ORF">GF068_42850</name>
</gene>
<keyword evidence="2" id="KW-1185">Reference proteome</keyword>
<protein>
    <submittedName>
        <fullName evidence="1">Uncharacterized protein</fullName>
    </submittedName>
</protein>
<dbReference type="RefSeq" id="WP_153825371.1">
    <property type="nucleotide sequence ID" value="NZ_WJIE01000041.1"/>
</dbReference>
<proteinExistence type="predicted"/>
<organism evidence="1 2">
    <name type="scientific">Polyangium spumosum</name>
    <dbReference type="NCBI Taxonomy" id="889282"/>
    <lineage>
        <taxon>Bacteria</taxon>
        <taxon>Pseudomonadati</taxon>
        <taxon>Myxococcota</taxon>
        <taxon>Polyangia</taxon>
        <taxon>Polyangiales</taxon>
        <taxon>Polyangiaceae</taxon>
        <taxon>Polyangium</taxon>
    </lineage>
</organism>
<evidence type="ECO:0000313" key="1">
    <source>
        <dbReference type="EMBL" id="MRG98605.1"/>
    </source>
</evidence>
<evidence type="ECO:0000313" key="2">
    <source>
        <dbReference type="Proteomes" id="UP000440224"/>
    </source>
</evidence>
<dbReference type="EMBL" id="WJIE01000041">
    <property type="protein sequence ID" value="MRG98605.1"/>
    <property type="molecule type" value="Genomic_DNA"/>
</dbReference>